<feature type="domain" description="Activator of Hsp90 ATPase homologue 1/2-like C-terminal" evidence="2">
    <location>
        <begin position="27"/>
        <end position="156"/>
    </location>
</feature>
<organism evidence="3 4">
    <name type="scientific">Novosphingobium sediminis</name>
    <dbReference type="NCBI Taxonomy" id="707214"/>
    <lineage>
        <taxon>Bacteria</taxon>
        <taxon>Pseudomonadati</taxon>
        <taxon>Pseudomonadota</taxon>
        <taxon>Alphaproteobacteria</taxon>
        <taxon>Sphingomonadales</taxon>
        <taxon>Sphingomonadaceae</taxon>
        <taxon>Novosphingobium</taxon>
    </lineage>
</organism>
<dbReference type="SUPFAM" id="SSF55961">
    <property type="entry name" value="Bet v1-like"/>
    <property type="match status" value="1"/>
</dbReference>
<dbReference type="Gene3D" id="3.30.530.20">
    <property type="match status" value="1"/>
</dbReference>
<dbReference type="InterPro" id="IPR023393">
    <property type="entry name" value="START-like_dom_sf"/>
</dbReference>
<protein>
    <recommendedName>
        <fullName evidence="2">Activator of Hsp90 ATPase homologue 1/2-like C-terminal domain-containing protein</fullName>
    </recommendedName>
</protein>
<accession>A0A512ALC3</accession>
<dbReference type="InterPro" id="IPR013538">
    <property type="entry name" value="ASHA1/2-like_C"/>
</dbReference>
<evidence type="ECO:0000256" key="1">
    <source>
        <dbReference type="ARBA" id="ARBA00006817"/>
    </source>
</evidence>
<dbReference type="Pfam" id="PF08327">
    <property type="entry name" value="AHSA1"/>
    <property type="match status" value="1"/>
</dbReference>
<comment type="similarity">
    <text evidence="1">Belongs to the AHA1 family.</text>
</comment>
<sequence length="157" mass="16672">MAVSGGAEIGGQPIGETELAITRTLAAARGRVFEAWSDAALFRQWWMPEGAGITMLECDLDVRTGGSYRLVYAFGDAGKMAFHGTYPEVVPDARIVWTNAEDPDGAITTVTLAEADGGTLLTYHERYPSQAARDEALAGSALALPQQLNQLAALLEG</sequence>
<dbReference type="OrthoDB" id="9805228at2"/>
<gene>
    <name evidence="3" type="ORF">NSE01_23420</name>
</gene>
<reference evidence="3 4" key="1">
    <citation type="submission" date="2019-07" db="EMBL/GenBank/DDBJ databases">
        <title>Whole genome shotgun sequence of Novosphingobium sediminis NBRC 106119.</title>
        <authorList>
            <person name="Hosoyama A."/>
            <person name="Uohara A."/>
            <person name="Ohji S."/>
            <person name="Ichikawa N."/>
        </authorList>
    </citation>
    <scope>NUCLEOTIDE SEQUENCE [LARGE SCALE GENOMIC DNA]</scope>
    <source>
        <strain evidence="3 4">NBRC 106119</strain>
    </source>
</reference>
<keyword evidence="4" id="KW-1185">Reference proteome</keyword>
<evidence type="ECO:0000259" key="2">
    <source>
        <dbReference type="Pfam" id="PF08327"/>
    </source>
</evidence>
<dbReference type="AlphaFoldDB" id="A0A512ALC3"/>
<dbReference type="Proteomes" id="UP000321464">
    <property type="component" value="Unassembled WGS sequence"/>
</dbReference>
<evidence type="ECO:0000313" key="3">
    <source>
        <dbReference type="EMBL" id="GEO00510.1"/>
    </source>
</evidence>
<dbReference type="EMBL" id="BJYR01000015">
    <property type="protein sequence ID" value="GEO00510.1"/>
    <property type="molecule type" value="Genomic_DNA"/>
</dbReference>
<evidence type="ECO:0000313" key="4">
    <source>
        <dbReference type="Proteomes" id="UP000321464"/>
    </source>
</evidence>
<name>A0A512ALC3_9SPHN</name>
<comment type="caution">
    <text evidence="3">The sequence shown here is derived from an EMBL/GenBank/DDBJ whole genome shotgun (WGS) entry which is preliminary data.</text>
</comment>
<proteinExistence type="inferred from homology"/>